<dbReference type="SUPFAM" id="SSF54292">
    <property type="entry name" value="2Fe-2S ferredoxin-like"/>
    <property type="match status" value="1"/>
</dbReference>
<dbReference type="InterPro" id="IPR012675">
    <property type="entry name" value="Beta-grasp_dom_sf"/>
</dbReference>
<dbReference type="Gene3D" id="3.40.50.80">
    <property type="entry name" value="Nucleotide-binding domain of ferredoxin-NADP reductase (FNR) module"/>
    <property type="match status" value="1"/>
</dbReference>
<proteinExistence type="predicted"/>
<keyword evidence="4" id="KW-1185">Reference proteome</keyword>
<evidence type="ECO:0000313" key="4">
    <source>
        <dbReference type="Proteomes" id="UP000199356"/>
    </source>
</evidence>
<keyword evidence="3" id="KW-0489">Methyltransferase</keyword>
<protein>
    <submittedName>
        <fullName evidence="3">Vanillate O-demethylase ferredoxin subunit</fullName>
    </submittedName>
</protein>
<dbReference type="InterPro" id="IPR039261">
    <property type="entry name" value="FNR_nucleotide-bd"/>
</dbReference>
<organism evidence="3 4">
    <name type="scientific">Tranquillimonas alkanivorans</name>
    <dbReference type="NCBI Taxonomy" id="441119"/>
    <lineage>
        <taxon>Bacteria</taxon>
        <taxon>Pseudomonadati</taxon>
        <taxon>Pseudomonadota</taxon>
        <taxon>Alphaproteobacteria</taxon>
        <taxon>Rhodobacterales</taxon>
        <taxon>Roseobacteraceae</taxon>
        <taxon>Tranquillimonas</taxon>
    </lineage>
</organism>
<dbReference type="GO" id="GO:0032259">
    <property type="term" value="P:methylation"/>
    <property type="evidence" value="ECO:0007669"/>
    <property type="project" value="UniProtKB-KW"/>
</dbReference>
<dbReference type="PROSITE" id="PS51384">
    <property type="entry name" value="FAD_FR"/>
    <property type="match status" value="1"/>
</dbReference>
<evidence type="ECO:0000259" key="1">
    <source>
        <dbReference type="PROSITE" id="PS51085"/>
    </source>
</evidence>
<dbReference type="InterPro" id="IPR036010">
    <property type="entry name" value="2Fe-2S_ferredoxin-like_sf"/>
</dbReference>
<dbReference type="GO" id="GO:0008168">
    <property type="term" value="F:methyltransferase activity"/>
    <property type="evidence" value="ECO:0007669"/>
    <property type="project" value="UniProtKB-KW"/>
</dbReference>
<dbReference type="CDD" id="cd00207">
    <property type="entry name" value="fer2"/>
    <property type="match status" value="1"/>
</dbReference>
<dbReference type="PANTHER" id="PTHR47354:SF2">
    <property type="entry name" value="BLR2392 PROTEIN"/>
    <property type="match status" value="1"/>
</dbReference>
<reference evidence="3 4" key="1">
    <citation type="submission" date="2016-10" db="EMBL/GenBank/DDBJ databases">
        <authorList>
            <person name="de Groot N.N."/>
        </authorList>
    </citation>
    <scope>NUCLEOTIDE SEQUENCE [LARGE SCALE GENOMIC DNA]</scope>
    <source>
        <strain evidence="3 4">DSM 19547</strain>
    </source>
</reference>
<sequence>MASIELRVVRVESPAERIRSVVLVPANGAALPGYTAGAHMEIHLPDGATRPYSLIDFDGDCAAPAAYRFGVRLEEESRGGSRFMHGLKEGDTVTADVPKNDFPLADGDAPAVLIAGGIGVTPIISMATALKDAGRNYALHYAMRDRSAAAFTDRLDEIHGERLSLHFDDEAGGPLDLKAIIGAADPNAHLYVCGPKPMIEAARQVAEAAGFPNDRIHFELFDAPADQEGDTAFEVEVASTGKVYTIPPGKSIIDVLEEAGEDLIYDCQRGDCGICQTDVLEGEPDHRDVVLSDAERASGKVMQICVSRAKSARLKLDL</sequence>
<dbReference type="OrthoDB" id="9792185at2"/>
<dbReference type="Pfam" id="PF00111">
    <property type="entry name" value="Fer2"/>
    <property type="match status" value="1"/>
</dbReference>
<dbReference type="InterPro" id="IPR001041">
    <property type="entry name" value="2Fe-2S_ferredoxin-type"/>
</dbReference>
<dbReference type="Proteomes" id="UP000199356">
    <property type="component" value="Unassembled WGS sequence"/>
</dbReference>
<dbReference type="EMBL" id="FOXA01000024">
    <property type="protein sequence ID" value="SFP99075.1"/>
    <property type="molecule type" value="Genomic_DNA"/>
</dbReference>
<dbReference type="Gene3D" id="2.40.30.10">
    <property type="entry name" value="Translation factors"/>
    <property type="match status" value="1"/>
</dbReference>
<dbReference type="GO" id="GO:0051537">
    <property type="term" value="F:2 iron, 2 sulfur cluster binding"/>
    <property type="evidence" value="ECO:0007669"/>
    <property type="project" value="InterPro"/>
</dbReference>
<dbReference type="Pfam" id="PF00175">
    <property type="entry name" value="NAD_binding_1"/>
    <property type="match status" value="1"/>
</dbReference>
<dbReference type="PROSITE" id="PS00197">
    <property type="entry name" value="2FE2S_FER_1"/>
    <property type="match status" value="1"/>
</dbReference>
<evidence type="ECO:0000259" key="2">
    <source>
        <dbReference type="PROSITE" id="PS51384"/>
    </source>
</evidence>
<dbReference type="InterPro" id="IPR050415">
    <property type="entry name" value="MRET"/>
</dbReference>
<dbReference type="InterPro" id="IPR017927">
    <property type="entry name" value="FAD-bd_FR_type"/>
</dbReference>
<dbReference type="SUPFAM" id="SSF63380">
    <property type="entry name" value="Riboflavin synthase domain-like"/>
    <property type="match status" value="1"/>
</dbReference>
<keyword evidence="3" id="KW-0808">Transferase</keyword>
<evidence type="ECO:0000313" key="3">
    <source>
        <dbReference type="EMBL" id="SFP99075.1"/>
    </source>
</evidence>
<accession>A0A1I5UV00</accession>
<dbReference type="RefSeq" id="WP_093424891.1">
    <property type="nucleotide sequence ID" value="NZ_FOXA01000024.1"/>
</dbReference>
<dbReference type="CDD" id="cd06185">
    <property type="entry name" value="PDR_like"/>
    <property type="match status" value="1"/>
</dbReference>
<dbReference type="AlphaFoldDB" id="A0A1I5UV00"/>
<dbReference type="InterPro" id="IPR017938">
    <property type="entry name" value="Riboflavin_synthase-like_b-brl"/>
</dbReference>
<dbReference type="Gene3D" id="3.10.20.30">
    <property type="match status" value="1"/>
</dbReference>
<dbReference type="STRING" id="441119.SAMN04488047_12425"/>
<gene>
    <name evidence="3" type="ORF">SAMN04488047_12425</name>
</gene>
<dbReference type="GO" id="GO:0016491">
    <property type="term" value="F:oxidoreductase activity"/>
    <property type="evidence" value="ECO:0007669"/>
    <property type="project" value="InterPro"/>
</dbReference>
<dbReference type="PRINTS" id="PR00409">
    <property type="entry name" value="PHDIOXRDTASE"/>
</dbReference>
<dbReference type="InterPro" id="IPR006058">
    <property type="entry name" value="2Fe2S_fd_BS"/>
</dbReference>
<feature type="domain" description="2Fe-2S ferredoxin-type" evidence="1">
    <location>
        <begin position="233"/>
        <end position="318"/>
    </location>
</feature>
<dbReference type="PROSITE" id="PS51085">
    <property type="entry name" value="2FE2S_FER_2"/>
    <property type="match status" value="1"/>
</dbReference>
<feature type="domain" description="FAD-binding FR-type" evidence="2">
    <location>
        <begin position="1"/>
        <end position="105"/>
    </location>
</feature>
<dbReference type="InterPro" id="IPR001433">
    <property type="entry name" value="OxRdtase_FAD/NAD-bd"/>
</dbReference>
<dbReference type="PANTHER" id="PTHR47354">
    <property type="entry name" value="NADH OXIDOREDUCTASE HCR"/>
    <property type="match status" value="1"/>
</dbReference>
<name>A0A1I5UV00_9RHOB</name>
<dbReference type="SUPFAM" id="SSF52343">
    <property type="entry name" value="Ferredoxin reductase-like, C-terminal NADP-linked domain"/>
    <property type="match status" value="1"/>
</dbReference>